<proteinExistence type="predicted"/>
<sequence>MEDANIIYRTNLGFSFNWKRSPAQHINKVHLVIKDVALLLTKEELIKFTNYIDAALNRKEDETFSPNPKQCLKSILLETPVSDVTFIKSYKEILVIKELVHGTLFELGLSSLLKKIL</sequence>
<dbReference type="RefSeq" id="WP_148544453.1">
    <property type="nucleotide sequence ID" value="NZ_VSDQ01000718.1"/>
</dbReference>
<keyword evidence="2" id="KW-1185">Reference proteome</keyword>
<reference evidence="1 2" key="1">
    <citation type="submission" date="2019-08" db="EMBL/GenBank/DDBJ databases">
        <title>Seonamhaeicola sediminis sp. nov., isolated from marine sediment.</title>
        <authorList>
            <person name="Cao W.R."/>
        </authorList>
    </citation>
    <scope>NUCLEOTIDE SEQUENCE [LARGE SCALE GENOMIC DNA]</scope>
    <source>
        <strain evidence="1 2">B011</strain>
    </source>
</reference>
<evidence type="ECO:0000313" key="1">
    <source>
        <dbReference type="EMBL" id="TYA71468.1"/>
    </source>
</evidence>
<organism evidence="1 2">
    <name type="scientific">Seonamhaeicola marinus</name>
    <dbReference type="NCBI Taxonomy" id="1912246"/>
    <lineage>
        <taxon>Bacteria</taxon>
        <taxon>Pseudomonadati</taxon>
        <taxon>Bacteroidota</taxon>
        <taxon>Flavobacteriia</taxon>
        <taxon>Flavobacteriales</taxon>
        <taxon>Flavobacteriaceae</taxon>
    </lineage>
</organism>
<dbReference type="AlphaFoldDB" id="A0A5D0HJK5"/>
<evidence type="ECO:0000313" key="2">
    <source>
        <dbReference type="Proteomes" id="UP000323930"/>
    </source>
</evidence>
<dbReference type="OrthoDB" id="1354274at2"/>
<name>A0A5D0HJK5_9FLAO</name>
<comment type="caution">
    <text evidence="1">The sequence shown here is derived from an EMBL/GenBank/DDBJ whole genome shotgun (WGS) entry which is preliminary data.</text>
</comment>
<dbReference type="Proteomes" id="UP000323930">
    <property type="component" value="Unassembled WGS sequence"/>
</dbReference>
<gene>
    <name evidence="1" type="ORF">FUA24_17965</name>
</gene>
<protein>
    <submittedName>
        <fullName evidence="1">Uncharacterized protein</fullName>
    </submittedName>
</protein>
<dbReference type="EMBL" id="VSDQ01000718">
    <property type="protein sequence ID" value="TYA71468.1"/>
    <property type="molecule type" value="Genomic_DNA"/>
</dbReference>
<accession>A0A5D0HJK5</accession>